<evidence type="ECO:0000313" key="2">
    <source>
        <dbReference type="Proteomes" id="UP000257200"/>
    </source>
</evidence>
<dbReference type="Proteomes" id="UP000257200">
    <property type="component" value="Unplaced"/>
</dbReference>
<keyword evidence="2" id="KW-1185">Reference proteome</keyword>
<organism evidence="1 2">
    <name type="scientific">Acanthochromis polyacanthus</name>
    <name type="common">spiny chromis</name>
    <dbReference type="NCBI Taxonomy" id="80966"/>
    <lineage>
        <taxon>Eukaryota</taxon>
        <taxon>Metazoa</taxon>
        <taxon>Chordata</taxon>
        <taxon>Craniata</taxon>
        <taxon>Vertebrata</taxon>
        <taxon>Euteleostomi</taxon>
        <taxon>Actinopterygii</taxon>
        <taxon>Neopterygii</taxon>
        <taxon>Teleostei</taxon>
        <taxon>Neoteleostei</taxon>
        <taxon>Acanthomorphata</taxon>
        <taxon>Ovalentaria</taxon>
        <taxon>Pomacentridae</taxon>
        <taxon>Acanthochromis</taxon>
    </lineage>
</organism>
<evidence type="ECO:0000313" key="1">
    <source>
        <dbReference type="Ensembl" id="ENSAPOP00000009678.1"/>
    </source>
</evidence>
<proteinExistence type="predicted"/>
<dbReference type="AlphaFoldDB" id="A0A3Q1EZ19"/>
<dbReference type="Ensembl" id="ENSAPOT00000001146.1">
    <property type="protein sequence ID" value="ENSAPOP00000009678.1"/>
    <property type="gene ID" value="ENSAPOG00000012001.1"/>
</dbReference>
<sequence length="116" mass="12839">MMRAERAVATVKGLWKGGGDKARVLQAYSATPLESGYSPARLLMGRNIRSDIPQVPAALCPRWPSIKKFRKMERRAKENQQRQEVWHPKTEGILGLLPSPVHCVVFQGCSTPVASG</sequence>
<dbReference type="STRING" id="80966.ENSAPOP00000009678"/>
<name>A0A3Q1EZ19_9TELE</name>
<accession>A0A3Q1EZ19</accession>
<dbReference type="InParanoid" id="A0A3Q1EZ19"/>
<reference evidence="1" key="2">
    <citation type="submission" date="2025-09" db="UniProtKB">
        <authorList>
            <consortium name="Ensembl"/>
        </authorList>
    </citation>
    <scope>IDENTIFICATION</scope>
</reference>
<reference evidence="1" key="1">
    <citation type="submission" date="2025-08" db="UniProtKB">
        <authorList>
            <consortium name="Ensembl"/>
        </authorList>
    </citation>
    <scope>IDENTIFICATION</scope>
</reference>
<protein>
    <submittedName>
        <fullName evidence="1">Uncharacterized protein</fullName>
    </submittedName>
</protein>
<dbReference type="GeneTree" id="ENSGT00830000129370"/>